<dbReference type="InterPro" id="IPR029063">
    <property type="entry name" value="SAM-dependent_MTases_sf"/>
</dbReference>
<dbReference type="SUPFAM" id="SSF53335">
    <property type="entry name" value="S-adenosyl-L-methionine-dependent methyltransferases"/>
    <property type="match status" value="1"/>
</dbReference>
<evidence type="ECO:0000313" key="3">
    <source>
        <dbReference type="Proteomes" id="UP001214628"/>
    </source>
</evidence>
<proteinExistence type="predicted"/>
<dbReference type="Gene3D" id="3.40.50.150">
    <property type="entry name" value="Vaccinia Virus protein VP39"/>
    <property type="match status" value="1"/>
</dbReference>
<organism evidence="2 3">
    <name type="scientific">Malassezia psittaci</name>
    <dbReference type="NCBI Taxonomy" id="1821823"/>
    <lineage>
        <taxon>Eukaryota</taxon>
        <taxon>Fungi</taxon>
        <taxon>Dikarya</taxon>
        <taxon>Basidiomycota</taxon>
        <taxon>Ustilaginomycotina</taxon>
        <taxon>Malasseziomycetes</taxon>
        <taxon>Malasseziales</taxon>
        <taxon>Malasseziaceae</taxon>
        <taxon>Malassezia</taxon>
    </lineage>
</organism>
<accession>A0AAF0JG57</accession>
<dbReference type="AlphaFoldDB" id="A0AAF0JG57"/>
<dbReference type="Proteomes" id="UP001214628">
    <property type="component" value="Chromosome 7"/>
</dbReference>
<feature type="domain" description="Methyltransferase type 12" evidence="1">
    <location>
        <begin position="15"/>
        <end position="130"/>
    </location>
</feature>
<name>A0AAF0JG57_9BASI</name>
<evidence type="ECO:0000259" key="1">
    <source>
        <dbReference type="Pfam" id="PF08242"/>
    </source>
</evidence>
<protein>
    <recommendedName>
        <fullName evidence="1">Methyltransferase type 12 domain-containing protein</fullName>
    </recommendedName>
</protein>
<dbReference type="EMBL" id="CP118381">
    <property type="protein sequence ID" value="WFD45119.1"/>
    <property type="molecule type" value="Genomic_DNA"/>
</dbReference>
<dbReference type="Pfam" id="PF08242">
    <property type="entry name" value="Methyltransf_12"/>
    <property type="match status" value="1"/>
</dbReference>
<dbReference type="InterPro" id="IPR013217">
    <property type="entry name" value="Methyltransf_12"/>
</dbReference>
<evidence type="ECO:0000313" key="2">
    <source>
        <dbReference type="EMBL" id="WFD45119.1"/>
    </source>
</evidence>
<dbReference type="CDD" id="cd02440">
    <property type="entry name" value="AdoMet_MTases"/>
    <property type="match status" value="1"/>
</dbReference>
<gene>
    <name evidence="2" type="ORF">MPSI1_003796</name>
</gene>
<sequence length="265" mass="29757">MFQSASTGQALKVAEIGSGTGIATRLLLQAGARHDGIQRLGAYEPSTGMLHHLRQSLFGDQKTTGLVQELKKEGILLKDAEVVVEEGAFDSYQAGSDNDLVVIAQAFHWCSDFNKALEHIAQSLRRNGVLALLWNLEDRDAAPWVARVRDIYEQYEDGTPQYRLMLWKSMLATPSFKQYFETLDETHDCRSVPTTVEGVVDRMLSKSYISVLPDADQTRLAKQVRAVFDEPDAEIGREWIDKSAGVFAYPYGTGTDLFMYRRKEN</sequence>
<reference evidence="2" key="1">
    <citation type="submission" date="2023-02" db="EMBL/GenBank/DDBJ databases">
        <title>Mating type loci evolution in Malassezia.</title>
        <authorList>
            <person name="Coelho M.A."/>
        </authorList>
    </citation>
    <scope>NUCLEOTIDE SEQUENCE</scope>
    <source>
        <strain evidence="2">CBS 14136</strain>
    </source>
</reference>
<keyword evidence="3" id="KW-1185">Reference proteome</keyword>